<organism evidence="1 2">
    <name type="scientific">Limosa lapponica baueri</name>
    <dbReference type="NCBI Taxonomy" id="1758121"/>
    <lineage>
        <taxon>Eukaryota</taxon>
        <taxon>Metazoa</taxon>
        <taxon>Chordata</taxon>
        <taxon>Craniata</taxon>
        <taxon>Vertebrata</taxon>
        <taxon>Euteleostomi</taxon>
        <taxon>Archelosauria</taxon>
        <taxon>Archosauria</taxon>
        <taxon>Dinosauria</taxon>
        <taxon>Saurischia</taxon>
        <taxon>Theropoda</taxon>
        <taxon>Coelurosauria</taxon>
        <taxon>Aves</taxon>
        <taxon>Neognathae</taxon>
        <taxon>Neoaves</taxon>
        <taxon>Charadriiformes</taxon>
        <taxon>Scolopacidae</taxon>
        <taxon>Limosa</taxon>
    </lineage>
</organism>
<evidence type="ECO:0000313" key="2">
    <source>
        <dbReference type="Proteomes" id="UP000233556"/>
    </source>
</evidence>
<sequence>MATGCSEGTGEEGEAALYIKKWIDSEELSLKNSHKQTESLGKKWVIDSPTKGYGILDLLVNNASELISDVKIGAAWAAVIMHWCSLES</sequence>
<name>A0A2I0UIS7_LIMLA</name>
<gene>
    <name evidence="1" type="ORF">llap_3754</name>
</gene>
<keyword evidence="2" id="KW-1185">Reference proteome</keyword>
<protein>
    <submittedName>
        <fullName evidence="1">Uncharacterized protein</fullName>
    </submittedName>
</protein>
<dbReference type="AlphaFoldDB" id="A0A2I0UIS7"/>
<accession>A0A2I0UIS7</accession>
<dbReference type="Proteomes" id="UP000233556">
    <property type="component" value="Unassembled WGS sequence"/>
</dbReference>
<evidence type="ECO:0000313" key="1">
    <source>
        <dbReference type="EMBL" id="PKU45951.1"/>
    </source>
</evidence>
<proteinExistence type="predicted"/>
<reference evidence="2" key="2">
    <citation type="submission" date="2017-12" db="EMBL/GenBank/DDBJ databases">
        <title>Genome sequence of the Bar-tailed Godwit (Limosa lapponica baueri).</title>
        <authorList>
            <person name="Lima N.C.B."/>
            <person name="Parody-Merino A.M."/>
            <person name="Battley P.F."/>
            <person name="Fidler A.E."/>
            <person name="Prosdocimi F."/>
        </authorList>
    </citation>
    <scope>NUCLEOTIDE SEQUENCE [LARGE SCALE GENOMIC DNA]</scope>
</reference>
<dbReference type="EMBL" id="KZ505735">
    <property type="protein sequence ID" value="PKU45951.1"/>
    <property type="molecule type" value="Genomic_DNA"/>
</dbReference>
<reference evidence="2" key="1">
    <citation type="submission" date="2017-11" db="EMBL/GenBank/DDBJ databases">
        <authorList>
            <person name="Lima N.C."/>
            <person name="Parody-Merino A.M."/>
            <person name="Battley P.F."/>
            <person name="Fidler A.E."/>
            <person name="Prosdocimi F."/>
        </authorList>
    </citation>
    <scope>NUCLEOTIDE SEQUENCE [LARGE SCALE GENOMIC DNA]</scope>
</reference>